<proteinExistence type="predicted"/>
<gene>
    <name evidence="1" type="ORF">M9458_019530</name>
</gene>
<dbReference type="EMBL" id="JAMKFB020000009">
    <property type="protein sequence ID" value="KAL0183834.1"/>
    <property type="molecule type" value="Genomic_DNA"/>
</dbReference>
<comment type="caution">
    <text evidence="1">The sequence shown here is derived from an EMBL/GenBank/DDBJ whole genome shotgun (WGS) entry which is preliminary data.</text>
</comment>
<feature type="non-terminal residue" evidence="1">
    <location>
        <position position="60"/>
    </location>
</feature>
<dbReference type="PANTHER" id="PTHR22455:SF10">
    <property type="entry name" value="CILIA- AND FLAGELLA-ASSOCIATED PROTEIN 91"/>
    <property type="match status" value="1"/>
</dbReference>
<accession>A0ABD0QCD4</accession>
<name>A0ABD0QCD4_CIRMR</name>
<organism evidence="1 2">
    <name type="scientific">Cirrhinus mrigala</name>
    <name type="common">Mrigala</name>
    <dbReference type="NCBI Taxonomy" id="683832"/>
    <lineage>
        <taxon>Eukaryota</taxon>
        <taxon>Metazoa</taxon>
        <taxon>Chordata</taxon>
        <taxon>Craniata</taxon>
        <taxon>Vertebrata</taxon>
        <taxon>Euteleostomi</taxon>
        <taxon>Actinopterygii</taxon>
        <taxon>Neopterygii</taxon>
        <taxon>Teleostei</taxon>
        <taxon>Ostariophysi</taxon>
        <taxon>Cypriniformes</taxon>
        <taxon>Cyprinidae</taxon>
        <taxon>Labeoninae</taxon>
        <taxon>Labeonini</taxon>
        <taxon>Cirrhinus</taxon>
    </lineage>
</organism>
<protein>
    <submittedName>
        <fullName evidence="1">Uncharacterized protein</fullName>
    </submittedName>
</protein>
<evidence type="ECO:0000313" key="2">
    <source>
        <dbReference type="Proteomes" id="UP001529510"/>
    </source>
</evidence>
<dbReference type="InterPro" id="IPR026720">
    <property type="entry name" value="CFAP91"/>
</dbReference>
<dbReference type="Proteomes" id="UP001529510">
    <property type="component" value="Unassembled WGS sequence"/>
</dbReference>
<dbReference type="PANTHER" id="PTHR22455">
    <property type="entry name" value="CILIA- AND FLAGELLA-ASSOCIATED PROTEIN 91"/>
    <property type="match status" value="1"/>
</dbReference>
<sequence length="60" mass="7145">MRKLLAKRRNVEGKLERRDIIKDYSDYGFQTYAPLSRIGQIPDRNSNRNVVKSHFLSTYE</sequence>
<keyword evidence="2" id="KW-1185">Reference proteome</keyword>
<reference evidence="1 2" key="1">
    <citation type="submission" date="2024-05" db="EMBL/GenBank/DDBJ databases">
        <title>Genome sequencing and assembly of Indian major carp, Cirrhinus mrigala (Hamilton, 1822).</title>
        <authorList>
            <person name="Mohindra V."/>
            <person name="Chowdhury L.M."/>
            <person name="Lal K."/>
            <person name="Jena J.K."/>
        </authorList>
    </citation>
    <scope>NUCLEOTIDE SEQUENCE [LARGE SCALE GENOMIC DNA]</scope>
    <source>
        <strain evidence="1">CM1030</strain>
        <tissue evidence="1">Blood</tissue>
    </source>
</reference>
<evidence type="ECO:0000313" key="1">
    <source>
        <dbReference type="EMBL" id="KAL0183834.1"/>
    </source>
</evidence>
<dbReference type="AlphaFoldDB" id="A0ABD0QCD4"/>